<comment type="caution">
    <text evidence="1">The sequence shown here is derived from an EMBL/GenBank/DDBJ whole genome shotgun (WGS) entry which is preliminary data.</text>
</comment>
<gene>
    <name evidence="1" type="ORF">LZ480_01700</name>
</gene>
<dbReference type="RefSeq" id="WP_241367601.1">
    <property type="nucleotide sequence ID" value="NZ_JAKZFC010000001.1"/>
</dbReference>
<dbReference type="InterPro" id="IPR025573">
    <property type="entry name" value="YwpF"/>
</dbReference>
<sequence length="152" mass="17532">MKTFKMLSFELQLDGKLKKIPLTDGIIISQENSHQLWVIEAFTTSEYKELFDELILSGTMLDARVIISFPDNEPAPFSIIAHSLTPIDQNISVLFKGRLKAQRKKYAELLLSQLLEQGLRNDELLVAFEQGMRERPSLQERNERLENTQVIK</sequence>
<proteinExistence type="predicted"/>
<accession>A0ABS9U8C9</accession>
<dbReference type="EMBL" id="JAKZFC010000001">
    <property type="protein sequence ID" value="MCH7320587.1"/>
    <property type="molecule type" value="Genomic_DNA"/>
</dbReference>
<evidence type="ECO:0000313" key="1">
    <source>
        <dbReference type="EMBL" id="MCH7320587.1"/>
    </source>
</evidence>
<protein>
    <submittedName>
        <fullName evidence="1">YwpF-like family protein</fullName>
    </submittedName>
</protein>
<evidence type="ECO:0000313" key="2">
    <source>
        <dbReference type="Proteomes" id="UP001316087"/>
    </source>
</evidence>
<keyword evidence="2" id="KW-1185">Reference proteome</keyword>
<organism evidence="1 2">
    <name type="scientific">Solibacillus palustris</name>
    <dbReference type="NCBI Taxonomy" id="2908203"/>
    <lineage>
        <taxon>Bacteria</taxon>
        <taxon>Bacillati</taxon>
        <taxon>Bacillota</taxon>
        <taxon>Bacilli</taxon>
        <taxon>Bacillales</taxon>
        <taxon>Caryophanaceae</taxon>
        <taxon>Solibacillus</taxon>
    </lineage>
</organism>
<reference evidence="1 2" key="1">
    <citation type="submission" date="2022-03" db="EMBL/GenBank/DDBJ databases">
        <authorList>
            <person name="Jo J.-H."/>
            <person name="Im W.-T."/>
        </authorList>
    </citation>
    <scope>NUCLEOTIDE SEQUENCE [LARGE SCALE GENOMIC DNA]</scope>
    <source>
        <strain evidence="1 2">MA9</strain>
    </source>
</reference>
<dbReference type="Pfam" id="PF14183">
    <property type="entry name" value="YwpF"/>
    <property type="match status" value="1"/>
</dbReference>
<dbReference type="Proteomes" id="UP001316087">
    <property type="component" value="Unassembled WGS sequence"/>
</dbReference>
<name>A0ABS9U8C9_9BACL</name>